<accession>A0A9N9ITM6</accession>
<keyword evidence="3" id="KW-1185">Reference proteome</keyword>
<evidence type="ECO:0000313" key="2">
    <source>
        <dbReference type="EMBL" id="CAG8750925.1"/>
    </source>
</evidence>
<dbReference type="AlphaFoldDB" id="A0A9N9ITM6"/>
<dbReference type="EMBL" id="CAJVPY010015279">
    <property type="protein sequence ID" value="CAG8750925.1"/>
    <property type="molecule type" value="Genomic_DNA"/>
</dbReference>
<gene>
    <name evidence="2" type="ORF">DERYTH_LOCUS16895</name>
</gene>
<dbReference type="PANTHER" id="PTHR47611:SF1">
    <property type="entry name" value="CCHC-TYPE DOMAIN-CONTAINING PROTEIN"/>
    <property type="match status" value="1"/>
</dbReference>
<dbReference type="GO" id="GO:0046983">
    <property type="term" value="F:protein dimerization activity"/>
    <property type="evidence" value="ECO:0007669"/>
    <property type="project" value="InterPro"/>
</dbReference>
<dbReference type="InterPro" id="IPR012337">
    <property type="entry name" value="RNaseH-like_sf"/>
</dbReference>
<dbReference type="PANTHER" id="PTHR47611">
    <property type="entry name" value="HAT DIMERISATION DOMAIN, C-TERMINAL"/>
    <property type="match status" value="1"/>
</dbReference>
<feature type="domain" description="HAT C-terminal dimerisation" evidence="1">
    <location>
        <begin position="44"/>
        <end position="123"/>
    </location>
</feature>
<dbReference type="InterPro" id="IPR008906">
    <property type="entry name" value="HATC_C_dom"/>
</dbReference>
<sequence length="143" mass="16744">MPSYKINNQLEDTRINIQSQENKRSYFEFLLTDQTSEERPTDDEITQYISAPIDTTTNPLEWWQRFEGDFPILSQITLCYLSIQGSSVPSEQVFSIASNIITKIRCNLKPETAHAVMCLKCWIQQVRDKKECDKFEDSFFLKC</sequence>
<dbReference type="SUPFAM" id="SSF53098">
    <property type="entry name" value="Ribonuclease H-like"/>
    <property type="match status" value="1"/>
</dbReference>
<proteinExistence type="predicted"/>
<dbReference type="Pfam" id="PF05699">
    <property type="entry name" value="Dimer_Tnp_hAT"/>
    <property type="match status" value="1"/>
</dbReference>
<protein>
    <submittedName>
        <fullName evidence="2">1699_t:CDS:1</fullName>
    </submittedName>
</protein>
<dbReference type="Proteomes" id="UP000789405">
    <property type="component" value="Unassembled WGS sequence"/>
</dbReference>
<evidence type="ECO:0000259" key="1">
    <source>
        <dbReference type="Pfam" id="PF05699"/>
    </source>
</evidence>
<reference evidence="2" key="1">
    <citation type="submission" date="2021-06" db="EMBL/GenBank/DDBJ databases">
        <authorList>
            <person name="Kallberg Y."/>
            <person name="Tangrot J."/>
            <person name="Rosling A."/>
        </authorList>
    </citation>
    <scope>NUCLEOTIDE SEQUENCE</scope>
    <source>
        <strain evidence="2">MA453B</strain>
    </source>
</reference>
<dbReference type="OrthoDB" id="2428891at2759"/>
<organism evidence="2 3">
    <name type="scientific">Dentiscutata erythropus</name>
    <dbReference type="NCBI Taxonomy" id="1348616"/>
    <lineage>
        <taxon>Eukaryota</taxon>
        <taxon>Fungi</taxon>
        <taxon>Fungi incertae sedis</taxon>
        <taxon>Mucoromycota</taxon>
        <taxon>Glomeromycotina</taxon>
        <taxon>Glomeromycetes</taxon>
        <taxon>Diversisporales</taxon>
        <taxon>Gigasporaceae</taxon>
        <taxon>Dentiscutata</taxon>
    </lineage>
</organism>
<name>A0A9N9ITM6_9GLOM</name>
<comment type="caution">
    <text evidence="2">The sequence shown here is derived from an EMBL/GenBank/DDBJ whole genome shotgun (WGS) entry which is preliminary data.</text>
</comment>
<evidence type="ECO:0000313" key="3">
    <source>
        <dbReference type="Proteomes" id="UP000789405"/>
    </source>
</evidence>